<protein>
    <submittedName>
        <fullName evidence="2">PTS system glucitol/sorbitol-specific EIIC component</fullName>
    </submittedName>
</protein>
<dbReference type="GO" id="GO:0016020">
    <property type="term" value="C:membrane"/>
    <property type="evidence" value="ECO:0007669"/>
    <property type="project" value="InterPro"/>
</dbReference>
<dbReference type="eggNOG" id="COG3730">
    <property type="taxonomic scope" value="Bacteria"/>
</dbReference>
<evidence type="ECO:0000313" key="2">
    <source>
        <dbReference type="EMBL" id="CUN92548.1"/>
    </source>
</evidence>
<dbReference type="PROSITE" id="PS51107">
    <property type="entry name" value="PTS_EIIC_TYPE_5"/>
    <property type="match status" value="1"/>
</dbReference>
<proteinExistence type="predicted"/>
<dbReference type="NCBIfam" id="TIGR00821">
    <property type="entry name" value="EII-GUT"/>
    <property type="match status" value="1"/>
</dbReference>
<dbReference type="Proteomes" id="UP000095546">
    <property type="component" value="Unassembled WGS sequence"/>
</dbReference>
<feature type="transmembrane region" description="Helical" evidence="1">
    <location>
        <begin position="67"/>
        <end position="87"/>
    </location>
</feature>
<dbReference type="PANTHER" id="PTHR40399:SF1">
    <property type="entry name" value="PTS SYSTEM GLUCITOL_SORBITOL-SPECIFIC EIIC COMPONENT"/>
    <property type="match status" value="1"/>
</dbReference>
<dbReference type="PANTHER" id="PTHR40399">
    <property type="entry name" value="PTS SYSTEM GLUCITOL/SORBITOL-SPECIFIC EIIC COMPONENT"/>
    <property type="match status" value="1"/>
</dbReference>
<gene>
    <name evidence="2" type="primary">srlA</name>
    <name evidence="2" type="ORF">ERS852385_01708</name>
</gene>
<dbReference type="PIRSF" id="PIRSF038321">
    <property type="entry name" value="PTS_glc_srb_IIC"/>
    <property type="match status" value="1"/>
</dbReference>
<dbReference type="OrthoDB" id="9799765at2"/>
<dbReference type="AlphaFoldDB" id="A0A174AYR2"/>
<dbReference type="GO" id="GO:0009401">
    <property type="term" value="P:phosphoenolpyruvate-dependent sugar phosphotransferase system"/>
    <property type="evidence" value="ECO:0007669"/>
    <property type="project" value="InterPro"/>
</dbReference>
<feature type="transmembrane region" description="Helical" evidence="1">
    <location>
        <begin position="142"/>
        <end position="159"/>
    </location>
</feature>
<keyword evidence="1" id="KW-0472">Membrane</keyword>
<evidence type="ECO:0000256" key="1">
    <source>
        <dbReference type="SAM" id="Phobius"/>
    </source>
</evidence>
<name>A0A174AYR2_9FIRM</name>
<dbReference type="Pfam" id="PF03608">
    <property type="entry name" value="EII-GUT"/>
    <property type="match status" value="1"/>
</dbReference>
<dbReference type="InterPro" id="IPR004699">
    <property type="entry name" value="PTS_IID_sorb"/>
</dbReference>
<keyword evidence="3" id="KW-1185">Reference proteome</keyword>
<dbReference type="STRING" id="187979.ERS852385_01708"/>
<dbReference type="RefSeq" id="WP_036378293.1">
    <property type="nucleotide sequence ID" value="NZ_CABIWZ010000013.1"/>
</dbReference>
<sequence>MDTMVLLAQGFIGMFNKGGETFVGWVGGIIPTLICLLVAMNSIIAFVGQEKIEKFARICGGNVITRYILLPVVGTFFFCNPMTLSLGKFLPEYYKPSYYAAASASCHTMNGLFPHVDPAELFVFLGVANGISALGLPTVDLALRYFLIGIVINFLRGWITDFMTAYVQKQQGVKLSKELVPTKS</sequence>
<organism evidence="2 3">
    <name type="scientific">Mitsuokella jalaludinii</name>
    <dbReference type="NCBI Taxonomy" id="187979"/>
    <lineage>
        <taxon>Bacteria</taxon>
        <taxon>Bacillati</taxon>
        <taxon>Bacillota</taxon>
        <taxon>Negativicutes</taxon>
        <taxon>Selenomonadales</taxon>
        <taxon>Selenomonadaceae</taxon>
        <taxon>Mitsuokella</taxon>
    </lineage>
</organism>
<reference evidence="2 3" key="1">
    <citation type="submission" date="2015-09" db="EMBL/GenBank/DDBJ databases">
        <authorList>
            <consortium name="Pathogen Informatics"/>
        </authorList>
    </citation>
    <scope>NUCLEOTIDE SEQUENCE [LARGE SCALE GENOMIC DNA]</scope>
    <source>
        <strain evidence="2 3">2789STDY5608828</strain>
    </source>
</reference>
<accession>A0A174AYR2</accession>
<keyword evidence="1" id="KW-1133">Transmembrane helix</keyword>
<evidence type="ECO:0000313" key="3">
    <source>
        <dbReference type="Proteomes" id="UP000095546"/>
    </source>
</evidence>
<feature type="transmembrane region" description="Helical" evidence="1">
    <location>
        <begin position="22"/>
        <end position="47"/>
    </location>
</feature>
<dbReference type="EMBL" id="CYYU01000013">
    <property type="protein sequence ID" value="CUN92548.1"/>
    <property type="molecule type" value="Genomic_DNA"/>
</dbReference>
<keyword evidence="1" id="KW-0812">Transmembrane</keyword>